<feature type="non-terminal residue" evidence="1">
    <location>
        <position position="106"/>
    </location>
</feature>
<dbReference type="InterPro" id="IPR044184">
    <property type="entry name" value="SNE/GID2"/>
</dbReference>
<dbReference type="SUPFAM" id="SSF81383">
    <property type="entry name" value="F-box domain"/>
    <property type="match status" value="1"/>
</dbReference>
<dbReference type="InterPro" id="IPR036047">
    <property type="entry name" value="F-box-like_dom_sf"/>
</dbReference>
<dbReference type="OMA" id="HITSIRC"/>
<proteinExistence type="predicted"/>
<dbReference type="PANTHER" id="PTHR47750">
    <property type="entry name" value="F-BOX PROTEIN SNE"/>
    <property type="match status" value="1"/>
</dbReference>
<name>V4U3X4_CITCL</name>
<evidence type="ECO:0000313" key="2">
    <source>
        <dbReference type="Proteomes" id="UP000030687"/>
    </source>
</evidence>
<dbReference type="PANTHER" id="PTHR47750:SF7">
    <property type="entry name" value="F-BOX PROTEIN"/>
    <property type="match status" value="1"/>
</dbReference>
<dbReference type="GO" id="GO:0009937">
    <property type="term" value="P:regulation of gibberellic acid mediated signaling pathway"/>
    <property type="evidence" value="ECO:0007669"/>
    <property type="project" value="InterPro"/>
</dbReference>
<dbReference type="InParanoid" id="V4U3X4"/>
<reference evidence="1 2" key="1">
    <citation type="submission" date="2013-10" db="EMBL/GenBank/DDBJ databases">
        <authorList>
            <consortium name="International Citrus Genome Consortium"/>
            <person name="Jenkins J."/>
            <person name="Schmutz J."/>
            <person name="Prochnik S."/>
            <person name="Rokhsar D."/>
            <person name="Gmitter F."/>
            <person name="Ollitrault P."/>
            <person name="Machado M."/>
            <person name="Talon M."/>
            <person name="Wincker P."/>
            <person name="Jaillon O."/>
            <person name="Morgante M."/>
        </authorList>
    </citation>
    <scope>NUCLEOTIDE SEQUENCE</scope>
    <source>
        <strain evidence="2">cv. Clemenules</strain>
    </source>
</reference>
<dbReference type="Gramene" id="ESR60617">
    <property type="protein sequence ID" value="ESR60617"/>
    <property type="gene ID" value="CICLE_v10017723mg"/>
</dbReference>
<keyword evidence="2" id="KW-1185">Reference proteome</keyword>
<sequence length="106" mass="12300">NNLLFKVLKHADVRTFARAACINKIWHKVAQDEWLKMSAFHITSIRCATQQLRSVVLALGGSRRLHSLYLYQLPMLSPDTPPSFSKWNPLPCVMGPKTRAYYWRDK</sequence>
<gene>
    <name evidence="1" type="ORF">CICLE_v10017723mg</name>
</gene>
<feature type="non-terminal residue" evidence="1">
    <location>
        <position position="1"/>
    </location>
</feature>
<dbReference type="EMBL" id="KI536312">
    <property type="protein sequence ID" value="ESR60617.1"/>
    <property type="molecule type" value="Genomic_DNA"/>
</dbReference>
<dbReference type="STRING" id="85681.V4U3X4"/>
<dbReference type="GO" id="GO:0019005">
    <property type="term" value="C:SCF ubiquitin ligase complex"/>
    <property type="evidence" value="ECO:0007669"/>
    <property type="project" value="InterPro"/>
</dbReference>
<dbReference type="GO" id="GO:0009740">
    <property type="term" value="P:gibberellic acid mediated signaling pathway"/>
    <property type="evidence" value="ECO:0007669"/>
    <property type="project" value="TreeGrafter"/>
</dbReference>
<organism evidence="1 2">
    <name type="scientific">Citrus clementina</name>
    <name type="common">Clementine</name>
    <name type="synonym">Citrus deliciosa x Citrus sinensis</name>
    <dbReference type="NCBI Taxonomy" id="85681"/>
    <lineage>
        <taxon>Eukaryota</taxon>
        <taxon>Viridiplantae</taxon>
        <taxon>Streptophyta</taxon>
        <taxon>Embryophyta</taxon>
        <taxon>Tracheophyta</taxon>
        <taxon>Spermatophyta</taxon>
        <taxon>Magnoliopsida</taxon>
        <taxon>eudicotyledons</taxon>
        <taxon>Gunneridae</taxon>
        <taxon>Pentapetalae</taxon>
        <taxon>rosids</taxon>
        <taxon>malvids</taxon>
        <taxon>Sapindales</taxon>
        <taxon>Rutaceae</taxon>
        <taxon>Aurantioideae</taxon>
        <taxon>Citrus</taxon>
    </lineage>
</organism>
<accession>V4U3X4</accession>
<evidence type="ECO:0000313" key="1">
    <source>
        <dbReference type="EMBL" id="ESR60617.1"/>
    </source>
</evidence>
<dbReference type="Proteomes" id="UP000030687">
    <property type="component" value="Unassembled WGS sequence"/>
</dbReference>
<dbReference type="KEGG" id="cic:CICLE_v10017723mg"/>
<dbReference type="AlphaFoldDB" id="V4U3X4"/>
<evidence type="ECO:0008006" key="3">
    <source>
        <dbReference type="Google" id="ProtNLM"/>
    </source>
</evidence>
<protein>
    <recommendedName>
        <fullName evidence="3">F-box domain-containing protein</fullName>
    </recommendedName>
</protein>